<dbReference type="HOGENOM" id="CLU_2484190_0_0_1"/>
<dbReference type="EMBL" id="KN834278">
    <property type="protein sequence ID" value="KIK11200.1"/>
    <property type="molecule type" value="Genomic_DNA"/>
</dbReference>
<dbReference type="AlphaFoldDB" id="A0A0C9XFU4"/>
<gene>
    <name evidence="1" type="ORF">PISMIDRAFT_690509</name>
</gene>
<organism evidence="1 2">
    <name type="scientific">Pisolithus microcarpus 441</name>
    <dbReference type="NCBI Taxonomy" id="765257"/>
    <lineage>
        <taxon>Eukaryota</taxon>
        <taxon>Fungi</taxon>
        <taxon>Dikarya</taxon>
        <taxon>Basidiomycota</taxon>
        <taxon>Agaricomycotina</taxon>
        <taxon>Agaricomycetes</taxon>
        <taxon>Agaricomycetidae</taxon>
        <taxon>Boletales</taxon>
        <taxon>Sclerodermatineae</taxon>
        <taxon>Pisolithaceae</taxon>
        <taxon>Pisolithus</taxon>
    </lineage>
</organism>
<dbReference type="Proteomes" id="UP000054018">
    <property type="component" value="Unassembled WGS sequence"/>
</dbReference>
<keyword evidence="2" id="KW-1185">Reference proteome</keyword>
<name>A0A0C9XFU4_9AGAM</name>
<reference evidence="2" key="2">
    <citation type="submission" date="2015-01" db="EMBL/GenBank/DDBJ databases">
        <title>Evolutionary Origins and Diversification of the Mycorrhizal Mutualists.</title>
        <authorList>
            <consortium name="DOE Joint Genome Institute"/>
            <consortium name="Mycorrhizal Genomics Consortium"/>
            <person name="Kohler A."/>
            <person name="Kuo A."/>
            <person name="Nagy L.G."/>
            <person name="Floudas D."/>
            <person name="Copeland A."/>
            <person name="Barry K.W."/>
            <person name="Cichocki N."/>
            <person name="Veneault-Fourrey C."/>
            <person name="LaButti K."/>
            <person name="Lindquist E.A."/>
            <person name="Lipzen A."/>
            <person name="Lundell T."/>
            <person name="Morin E."/>
            <person name="Murat C."/>
            <person name="Riley R."/>
            <person name="Ohm R."/>
            <person name="Sun H."/>
            <person name="Tunlid A."/>
            <person name="Henrissat B."/>
            <person name="Grigoriev I.V."/>
            <person name="Hibbett D.S."/>
            <person name="Martin F."/>
        </authorList>
    </citation>
    <scope>NUCLEOTIDE SEQUENCE [LARGE SCALE GENOMIC DNA]</scope>
    <source>
        <strain evidence="2">441</strain>
    </source>
</reference>
<sequence>MRTHIGRYLVFPTVNPFFFVCIQFQLYALPYGPVKVRLLSRLSLSSHSALPRQGARKTTSVSVSCGPWMPITSSSPWGSRPVVVVLG</sequence>
<proteinExistence type="predicted"/>
<evidence type="ECO:0000313" key="2">
    <source>
        <dbReference type="Proteomes" id="UP000054018"/>
    </source>
</evidence>
<reference evidence="1 2" key="1">
    <citation type="submission" date="2014-04" db="EMBL/GenBank/DDBJ databases">
        <authorList>
            <consortium name="DOE Joint Genome Institute"/>
            <person name="Kuo A."/>
            <person name="Kohler A."/>
            <person name="Costa M.D."/>
            <person name="Nagy L.G."/>
            <person name="Floudas D."/>
            <person name="Copeland A."/>
            <person name="Barry K.W."/>
            <person name="Cichocki N."/>
            <person name="Veneault-Fourrey C."/>
            <person name="LaButti K."/>
            <person name="Lindquist E.A."/>
            <person name="Lipzen A."/>
            <person name="Lundell T."/>
            <person name="Morin E."/>
            <person name="Murat C."/>
            <person name="Sun H."/>
            <person name="Tunlid A."/>
            <person name="Henrissat B."/>
            <person name="Grigoriev I.V."/>
            <person name="Hibbett D.S."/>
            <person name="Martin F."/>
            <person name="Nordberg H.P."/>
            <person name="Cantor M.N."/>
            <person name="Hua S.X."/>
        </authorList>
    </citation>
    <scope>NUCLEOTIDE SEQUENCE [LARGE SCALE GENOMIC DNA]</scope>
    <source>
        <strain evidence="1 2">441</strain>
    </source>
</reference>
<evidence type="ECO:0000313" key="1">
    <source>
        <dbReference type="EMBL" id="KIK11200.1"/>
    </source>
</evidence>
<protein>
    <submittedName>
        <fullName evidence="1">Uncharacterized protein</fullName>
    </submittedName>
</protein>
<accession>A0A0C9XFU4</accession>